<dbReference type="PROSITE" id="PS00915">
    <property type="entry name" value="PI3_4_KINASE_1"/>
    <property type="match status" value="1"/>
</dbReference>
<dbReference type="GO" id="GO:0006897">
    <property type="term" value="P:endocytosis"/>
    <property type="evidence" value="ECO:0007669"/>
    <property type="project" value="TreeGrafter"/>
</dbReference>
<dbReference type="GO" id="GO:0034272">
    <property type="term" value="C:phosphatidylinositol 3-kinase complex, class III, type II"/>
    <property type="evidence" value="ECO:0007669"/>
    <property type="project" value="EnsemblFungi"/>
</dbReference>
<evidence type="ECO:0000256" key="1">
    <source>
        <dbReference type="ARBA" id="ARBA00004150"/>
    </source>
</evidence>
<dbReference type="Gene3D" id="2.60.40.150">
    <property type="entry name" value="C2 domain"/>
    <property type="match status" value="1"/>
</dbReference>
<dbReference type="SUPFAM" id="SSF56112">
    <property type="entry name" value="Protein kinase-like (PK-like)"/>
    <property type="match status" value="1"/>
</dbReference>
<comment type="subcellular location">
    <subcellularLocation>
        <location evidence="2">Endosome membrane</location>
        <topology evidence="2">Peripheral membrane protein</topology>
    </subcellularLocation>
    <subcellularLocation>
        <location evidence="1">Golgi apparatus</location>
        <location evidence="1">trans-Golgi network membrane</location>
        <topology evidence="1">Peripheral membrane protein</topology>
    </subcellularLocation>
</comment>
<evidence type="ECO:0000259" key="14">
    <source>
        <dbReference type="PROSITE" id="PS50290"/>
    </source>
</evidence>
<dbReference type="GO" id="GO:0048015">
    <property type="term" value="P:phosphatidylinositol-mediated signaling"/>
    <property type="evidence" value="ECO:0007669"/>
    <property type="project" value="TreeGrafter"/>
</dbReference>
<evidence type="ECO:0000313" key="17">
    <source>
        <dbReference type="EMBL" id="AOW06911.1"/>
    </source>
</evidence>
<dbReference type="FunFam" id="1.10.1070.11:FF:000002">
    <property type="entry name" value="Phosphatidylinositol 3-kinase catalytic subunit type 3"/>
    <property type="match status" value="1"/>
</dbReference>
<comment type="function">
    <text evidence="11">Multifunctional phosphatidylinositol 3-kinase involved in acidification of vacuoles, pH-dependent cell growth, and autophagocytosis. Plays an important role in protein transport and virulence. Component of the autophagy-specific VPS34 PI3-kinase complex I essential to recruit the ATG8-phosphatidylinositol conjugate and the ATG12-ATG5 conjugate to the pre-autophagosomal structure. Also involved in endosome-to-Golgi retrograde transport as part of the VPS34 PI3-kinase complex II. This second complex is required for the endosome-to-Golgi retrieval of PEP1 and KEX2, and the recruitment of VPS5 and VPS7, two components of the retromer complex, to endosomal membranes (probably through the synthesis of a specific pool of phosphatidylinositol 3-phosphate recruiting the retromer to the endosomes). Finally, it might also be involved in ethanol tolerance and cell wall integrity.</text>
</comment>
<dbReference type="GO" id="GO:0000045">
    <property type="term" value="P:autophagosome assembly"/>
    <property type="evidence" value="ECO:0007669"/>
    <property type="project" value="TreeGrafter"/>
</dbReference>
<dbReference type="Gene3D" id="1.25.40.70">
    <property type="entry name" value="Phosphatidylinositol 3-kinase, accessory domain (PIK)"/>
    <property type="match status" value="1"/>
</dbReference>
<feature type="domain" description="PI3K/PI4K catalytic" evidence="14">
    <location>
        <begin position="528"/>
        <end position="805"/>
    </location>
</feature>
<evidence type="ECO:0000256" key="12">
    <source>
        <dbReference type="ARBA" id="ARBA00061999"/>
    </source>
</evidence>
<dbReference type="SMART" id="SM00145">
    <property type="entry name" value="PI3Ka"/>
    <property type="match status" value="1"/>
</dbReference>
<dbReference type="PANTHER" id="PTHR10048:SF7">
    <property type="entry name" value="PHOSPHATIDYLINOSITOL 3-KINASE CATALYTIC SUBUNIT TYPE 3"/>
    <property type="match status" value="1"/>
</dbReference>
<dbReference type="GO" id="GO:0010008">
    <property type="term" value="C:endosome membrane"/>
    <property type="evidence" value="ECO:0007669"/>
    <property type="project" value="UniProtKB-SubCell"/>
</dbReference>
<dbReference type="InterPro" id="IPR035892">
    <property type="entry name" value="C2_domain_sf"/>
</dbReference>
<dbReference type="VEuPathDB" id="FungiDB:YALI0_F09559g"/>
<evidence type="ECO:0000256" key="10">
    <source>
        <dbReference type="ARBA" id="ARBA00041128"/>
    </source>
</evidence>
<dbReference type="InterPro" id="IPR057756">
    <property type="entry name" value="PI3-kinase_type3/VPS34_cat"/>
</dbReference>
<dbReference type="InterPro" id="IPR042236">
    <property type="entry name" value="PI3K_accessory_sf"/>
</dbReference>
<dbReference type="InterPro" id="IPR001263">
    <property type="entry name" value="PI3K_accessory_dom"/>
</dbReference>
<dbReference type="Proteomes" id="UP000256601">
    <property type="component" value="Unassembled WGS sequence"/>
</dbReference>
<dbReference type="GeneID" id="2908946"/>
<reference evidence="18 20" key="2">
    <citation type="submission" date="2018-07" db="EMBL/GenBank/DDBJ databases">
        <title>Draft Genome Assemblies for Five Robust Yarrowia lipolytica Strains Exhibiting High Lipid Production and Pentose Sugar Utilization and Sugar Alcohol Secretion from Undetoxified Lignocellulosic Biomass Hydrolysates.</title>
        <authorList>
            <consortium name="DOE Joint Genome Institute"/>
            <person name="Walker C."/>
            <person name="Ryu S."/>
            <person name="Na H."/>
            <person name="Zane M."/>
            <person name="LaButti K."/>
            <person name="Lipzen A."/>
            <person name="Haridas S."/>
            <person name="Barry K."/>
            <person name="Grigoriev I.V."/>
            <person name="Quarterman J."/>
            <person name="Slininger P."/>
            <person name="Dien B."/>
            <person name="Trinh C.T."/>
        </authorList>
    </citation>
    <scope>NUCLEOTIDE SEQUENCE [LARGE SCALE GENOMIC DNA]</scope>
    <source>
        <strain evidence="18 20">YB392</strain>
    </source>
</reference>
<dbReference type="Pfam" id="PF00613">
    <property type="entry name" value="PI3Ka"/>
    <property type="match status" value="1"/>
</dbReference>
<dbReference type="PANTHER" id="PTHR10048">
    <property type="entry name" value="PHOSPHATIDYLINOSITOL KINASE"/>
    <property type="match status" value="1"/>
</dbReference>
<organism evidence="17 19">
    <name type="scientific">Yarrowia lipolytica</name>
    <name type="common">Candida lipolytica</name>
    <dbReference type="NCBI Taxonomy" id="4952"/>
    <lineage>
        <taxon>Eukaryota</taxon>
        <taxon>Fungi</taxon>
        <taxon>Dikarya</taxon>
        <taxon>Ascomycota</taxon>
        <taxon>Saccharomycotina</taxon>
        <taxon>Dipodascomycetes</taxon>
        <taxon>Dipodascales</taxon>
        <taxon>Dipodascales incertae sedis</taxon>
        <taxon>Yarrowia</taxon>
    </lineage>
</organism>
<evidence type="ECO:0000256" key="13">
    <source>
        <dbReference type="PIRNR" id="PIRNR000587"/>
    </source>
</evidence>
<evidence type="ECO:0000256" key="8">
    <source>
        <dbReference type="ARBA" id="ARBA00022840"/>
    </source>
</evidence>
<protein>
    <recommendedName>
        <fullName evidence="10 13">Phosphatidylinositol 3-kinase VPS34</fullName>
        <ecNumber evidence="4 13">2.7.1.137</ecNumber>
    </recommendedName>
</protein>
<dbReference type="CDD" id="cd08397">
    <property type="entry name" value="C2_PI3K_class_III"/>
    <property type="match status" value="1"/>
</dbReference>
<comment type="subunit">
    <text evidence="12">Component of the autophagy-specific VPS34 PI3-kinase complex I composed of at least VPS15, VPS30, VPS34, and of the VPS34 PI3-kinase complex II composed of VPS15, VPS30, VPS34 and VPS38. Interacts with VMNA7.</text>
</comment>
<dbReference type="PROSITE" id="PS00916">
    <property type="entry name" value="PI3_4_KINASE_2"/>
    <property type="match status" value="1"/>
</dbReference>
<dbReference type="InterPro" id="IPR000403">
    <property type="entry name" value="PI3/4_kinase_cat_dom"/>
</dbReference>
<dbReference type="FunFam" id="3.30.1010.10:FF:000002">
    <property type="entry name" value="Phosphatidylinositol 3-kinase catalytic subunit type 3"/>
    <property type="match status" value="1"/>
</dbReference>
<feature type="domain" description="PIK helical" evidence="15">
    <location>
        <begin position="277"/>
        <end position="451"/>
    </location>
</feature>
<evidence type="ECO:0000256" key="2">
    <source>
        <dbReference type="ARBA" id="ARBA00004481"/>
    </source>
</evidence>
<dbReference type="EMBL" id="KZ857332">
    <property type="protein sequence ID" value="RDW26746.1"/>
    <property type="molecule type" value="Genomic_DNA"/>
</dbReference>
<feature type="domain" description="C2 PI3K-type" evidence="16">
    <location>
        <begin position="34"/>
        <end position="184"/>
    </location>
</feature>
<evidence type="ECO:0000256" key="3">
    <source>
        <dbReference type="ARBA" id="ARBA00006209"/>
    </source>
</evidence>
<dbReference type="SUPFAM" id="SSF49562">
    <property type="entry name" value="C2 domain (Calcium/lipid-binding domain, CaLB)"/>
    <property type="match status" value="1"/>
</dbReference>
<evidence type="ECO:0000313" key="19">
    <source>
        <dbReference type="Proteomes" id="UP000182444"/>
    </source>
</evidence>
<dbReference type="InterPro" id="IPR002420">
    <property type="entry name" value="PI3K-type_C2_dom"/>
</dbReference>
<dbReference type="Gene3D" id="1.10.1070.11">
    <property type="entry name" value="Phosphatidylinositol 3-/4-kinase, catalytic domain"/>
    <property type="match status" value="1"/>
</dbReference>
<gene>
    <name evidence="18" type="ORF">B0I71DRAFT_95961</name>
    <name evidence="17" type="ORF">YALI1_F13097g</name>
</gene>
<keyword evidence="8 13" id="KW-0067">ATP-binding</keyword>
<dbReference type="Proteomes" id="UP000182444">
    <property type="component" value="Chromosome 1F"/>
</dbReference>
<evidence type="ECO:0000256" key="7">
    <source>
        <dbReference type="ARBA" id="ARBA00022777"/>
    </source>
</evidence>
<dbReference type="Pfam" id="PF00454">
    <property type="entry name" value="PI3_PI4_kinase"/>
    <property type="match status" value="1"/>
</dbReference>
<keyword evidence="6 13" id="KW-0547">Nucleotide-binding</keyword>
<dbReference type="EC" id="2.7.1.137" evidence="4 13"/>
<dbReference type="SUPFAM" id="SSF48371">
    <property type="entry name" value="ARM repeat"/>
    <property type="match status" value="1"/>
</dbReference>
<dbReference type="GO" id="GO:0005794">
    <property type="term" value="C:Golgi apparatus"/>
    <property type="evidence" value="ECO:0007669"/>
    <property type="project" value="UniProtKB-SubCell"/>
</dbReference>
<proteinExistence type="inferred from homology"/>
<dbReference type="GO" id="GO:0016303">
    <property type="term" value="F:1-phosphatidylinositol-3-kinase activity"/>
    <property type="evidence" value="ECO:0007669"/>
    <property type="project" value="UniProtKB-UniRule"/>
</dbReference>
<evidence type="ECO:0000256" key="6">
    <source>
        <dbReference type="ARBA" id="ARBA00022741"/>
    </source>
</evidence>
<dbReference type="GO" id="GO:0005524">
    <property type="term" value="F:ATP binding"/>
    <property type="evidence" value="ECO:0007669"/>
    <property type="project" value="UniProtKB-UniRule"/>
</dbReference>
<dbReference type="InterPro" id="IPR011009">
    <property type="entry name" value="Kinase-like_dom_sf"/>
</dbReference>
<evidence type="ECO:0000259" key="15">
    <source>
        <dbReference type="PROSITE" id="PS51545"/>
    </source>
</evidence>
<evidence type="ECO:0000256" key="5">
    <source>
        <dbReference type="ARBA" id="ARBA00022679"/>
    </source>
</evidence>
<dbReference type="PROSITE" id="PS51547">
    <property type="entry name" value="C2_PI3K"/>
    <property type="match status" value="1"/>
</dbReference>
<dbReference type="OMA" id="LHKFAQY"/>
<keyword evidence="5 13" id="KW-0808">Transferase</keyword>
<dbReference type="SMART" id="SM00142">
    <property type="entry name" value="PI3K_C2"/>
    <property type="match status" value="1"/>
</dbReference>
<dbReference type="VEuPathDB" id="FungiDB:YALI1_F13097g"/>
<dbReference type="CDD" id="cd00896">
    <property type="entry name" value="PI3Kc_III"/>
    <property type="match status" value="1"/>
</dbReference>
<comment type="catalytic activity">
    <reaction evidence="9">
        <text>a 1,2-diacyl-sn-glycero-3-phospho-(1D-myo-inositol) + ATP = a 1,2-diacyl-sn-glycero-3-phospho-(1D-myo-inositol-3-phosphate) + ADP + H(+)</text>
        <dbReference type="Rhea" id="RHEA:12709"/>
        <dbReference type="ChEBI" id="CHEBI:15378"/>
        <dbReference type="ChEBI" id="CHEBI:30616"/>
        <dbReference type="ChEBI" id="CHEBI:57880"/>
        <dbReference type="ChEBI" id="CHEBI:58088"/>
        <dbReference type="ChEBI" id="CHEBI:456216"/>
        <dbReference type="EC" id="2.7.1.137"/>
    </reaction>
    <physiologicalReaction direction="left-to-right" evidence="9">
        <dbReference type="Rhea" id="RHEA:12710"/>
    </physiologicalReaction>
</comment>
<keyword evidence="7 13" id="KW-0418">Kinase</keyword>
<dbReference type="RefSeq" id="XP_505213.2">
    <property type="nucleotide sequence ID" value="XM_505213.2"/>
</dbReference>
<dbReference type="PROSITE" id="PS50290">
    <property type="entry name" value="PI3_4_KINASE_3"/>
    <property type="match status" value="1"/>
</dbReference>
<dbReference type="InterPro" id="IPR016024">
    <property type="entry name" value="ARM-type_fold"/>
</dbReference>
<reference evidence="17 19" key="1">
    <citation type="journal article" date="2016" name="PLoS ONE">
        <title>Sequence Assembly of Yarrowia lipolytica Strain W29/CLIB89 Shows Transposable Element Diversity.</title>
        <authorList>
            <person name="Magnan C."/>
            <person name="Yu J."/>
            <person name="Chang I."/>
            <person name="Jahn E."/>
            <person name="Kanomata Y."/>
            <person name="Wu J."/>
            <person name="Zeller M."/>
            <person name="Oakes M."/>
            <person name="Baldi P."/>
            <person name="Sandmeyer S."/>
        </authorList>
    </citation>
    <scope>NUCLEOTIDE SEQUENCE [LARGE SCALE GENOMIC DNA]</scope>
    <source>
        <strain evidence="17">CLIB89</strain>
        <strain evidence="19">CLIB89(W29)</strain>
    </source>
</reference>
<dbReference type="eggNOG" id="KOG0906">
    <property type="taxonomic scope" value="Eukaryota"/>
</dbReference>
<evidence type="ECO:0000313" key="20">
    <source>
        <dbReference type="Proteomes" id="UP000256601"/>
    </source>
</evidence>
<comment type="similarity">
    <text evidence="3">Belongs to the PI3/PI4-kinase family. Type III PI4K subfamily.</text>
</comment>
<dbReference type="GO" id="GO:0032120">
    <property type="term" value="P:ascospore-type prospore membrane formation"/>
    <property type="evidence" value="ECO:0007669"/>
    <property type="project" value="EnsemblFungi"/>
</dbReference>
<evidence type="ECO:0000256" key="4">
    <source>
        <dbReference type="ARBA" id="ARBA00012073"/>
    </source>
</evidence>
<dbReference type="GO" id="GO:0005777">
    <property type="term" value="C:peroxisome"/>
    <property type="evidence" value="ECO:0007669"/>
    <property type="project" value="TreeGrafter"/>
</dbReference>
<dbReference type="InterPro" id="IPR008290">
    <property type="entry name" value="PI3K_Vps34"/>
</dbReference>
<dbReference type="InterPro" id="IPR018936">
    <property type="entry name" value="PI3/4_kinase_CS"/>
</dbReference>
<dbReference type="CDD" id="cd00870">
    <property type="entry name" value="PI3Ka_III"/>
    <property type="match status" value="1"/>
</dbReference>
<dbReference type="PROSITE" id="PS51545">
    <property type="entry name" value="PIK_HELICAL"/>
    <property type="match status" value="1"/>
</dbReference>
<accession>A0A1H6Q073</accession>
<name>A0A1H6Q073_YARLL</name>
<dbReference type="InterPro" id="IPR036940">
    <property type="entry name" value="PI3/4_kinase_cat_sf"/>
</dbReference>
<dbReference type="InterPro" id="IPR015433">
    <property type="entry name" value="PI3/4_kinase"/>
</dbReference>
<dbReference type="EMBL" id="CP017558">
    <property type="protein sequence ID" value="AOW06911.1"/>
    <property type="molecule type" value="Genomic_DNA"/>
</dbReference>
<dbReference type="OrthoDB" id="67688at2759"/>
<dbReference type="PIRSF" id="PIRSF000587">
    <property type="entry name" value="PI3K_Vps34"/>
    <property type="match status" value="1"/>
</dbReference>
<dbReference type="AlphaFoldDB" id="A0A1H6Q073"/>
<dbReference type="SMART" id="SM00146">
    <property type="entry name" value="PI3Kc"/>
    <property type="match status" value="1"/>
</dbReference>
<evidence type="ECO:0000259" key="16">
    <source>
        <dbReference type="PROSITE" id="PS51547"/>
    </source>
</evidence>
<sequence>MNGKVITFARSGDLDVPVRIKADSLEGTFPLLSLSEQLVDPQKALAKHRVDATSDLTLTAQVWANGKALTGQIATTYKSFKSKRRWNEWLQFPIRLSQLPLDAEVRFQFWDYDGNDMLVARATIPFFDSKNAVLLRGRQKVDVVIDDEDEQEKENKFNDKTKAIANNNSGYSEMDRLEKLIKKHELGDMPRLDWLDNLAFRQIELVNTKHTTKSDLFLYVEYPQFQHVVVYSPPPVLLAPQPLEPPQIQQIQNTQTDNPIESKYRRLLRSHKTGPLDKDLKPNAKMRDELNLIFNYPSAQELTENEKNLLWKFRYYATRDKRALTKFLKSVSWDDASEMRQAIALLPMWKEVDISDALEMLGPGFADHPAVRAFAVDRLRASPDKELELYLLQLVQALQFDKDRVVSQFLISRAVASPVLGNYFYWYVHVQTQSEQTTGPFKEAISDFLLALQTSENGAEKIVALKRESNFVGKLVKLAQDVRACKEARPKKVELLKSMIADPKLELKELPYPVILPLDPTQRIVGIDENDCSVFKSSLTPLKLTFKMEDGSLYPIIFKSGDDLRQDQLVIQIITLMNQLLLNENLDLKITPYRILATGAVDGAIQFVPNQTLASVLSDYPGGILQFLKEKAPMTEEQQALLPPGSLSLGVRPEVMDTFVRSCAGYCVMTYILGVGDRHLDNLLISDDGHFFHADFGYILGRDPKPFPPLMKLPIQIIDGMGGIHSENYTKFRNYCFTAYTTLRKSANLILNLFSLMTEANIPDIAIEKDKAVQKVRDRFCLEMSDEEAIVHFQNLINDSVSAFLPMVIDRLHSLAQYWRA</sequence>
<evidence type="ECO:0000256" key="11">
    <source>
        <dbReference type="ARBA" id="ARBA00059175"/>
    </source>
</evidence>
<evidence type="ECO:0000256" key="9">
    <source>
        <dbReference type="ARBA" id="ARBA00023985"/>
    </source>
</evidence>
<dbReference type="Gene3D" id="3.30.1010.10">
    <property type="entry name" value="Phosphatidylinositol 3-kinase Catalytic Subunit, Chain A, domain 4"/>
    <property type="match status" value="1"/>
</dbReference>
<dbReference type="KEGG" id="yli:2908946"/>
<dbReference type="GO" id="GO:0034271">
    <property type="term" value="C:phosphatidylinositol 3-kinase complex, class III, type I"/>
    <property type="evidence" value="ECO:0007669"/>
    <property type="project" value="EnsemblFungi"/>
</dbReference>
<dbReference type="GO" id="GO:0000407">
    <property type="term" value="C:phagophore assembly site"/>
    <property type="evidence" value="ECO:0007669"/>
    <property type="project" value="TreeGrafter"/>
</dbReference>
<dbReference type="Pfam" id="PF00792">
    <property type="entry name" value="PI3K_C2"/>
    <property type="match status" value="1"/>
</dbReference>
<evidence type="ECO:0000313" key="18">
    <source>
        <dbReference type="EMBL" id="RDW26746.1"/>
    </source>
</evidence>